<dbReference type="PANTHER" id="PTHR43833">
    <property type="entry name" value="POTASSIUM CHANNEL PROTEIN 2-RELATED-RELATED"/>
    <property type="match status" value="1"/>
</dbReference>
<feature type="domain" description="RCK C-terminal" evidence="2">
    <location>
        <begin position="144"/>
        <end position="226"/>
    </location>
</feature>
<dbReference type="PROSITE" id="PS51201">
    <property type="entry name" value="RCK_N"/>
    <property type="match status" value="1"/>
</dbReference>
<dbReference type="SUPFAM" id="SSF116726">
    <property type="entry name" value="TrkA C-terminal domain-like"/>
    <property type="match status" value="1"/>
</dbReference>
<dbReference type="EMBL" id="CAFBLO010000006">
    <property type="protein sequence ID" value="CAB4858755.1"/>
    <property type="molecule type" value="Genomic_DNA"/>
</dbReference>
<dbReference type="GO" id="GO:0008324">
    <property type="term" value="F:monoatomic cation transmembrane transporter activity"/>
    <property type="evidence" value="ECO:0007669"/>
    <property type="project" value="InterPro"/>
</dbReference>
<dbReference type="InterPro" id="IPR036291">
    <property type="entry name" value="NAD(P)-bd_dom_sf"/>
</dbReference>
<evidence type="ECO:0000313" key="4">
    <source>
        <dbReference type="EMBL" id="CAB4858755.1"/>
    </source>
</evidence>
<accession>A0A6J7CP26</accession>
<dbReference type="PROSITE" id="PS51202">
    <property type="entry name" value="RCK_C"/>
    <property type="match status" value="1"/>
</dbReference>
<dbReference type="InterPro" id="IPR036721">
    <property type="entry name" value="RCK_C_sf"/>
</dbReference>
<feature type="domain" description="RCK N-terminal" evidence="1">
    <location>
        <begin position="13"/>
        <end position="129"/>
    </location>
</feature>
<dbReference type="Gene3D" id="3.30.70.1450">
    <property type="entry name" value="Regulator of K+ conductance, C-terminal domain"/>
    <property type="match status" value="1"/>
</dbReference>
<evidence type="ECO:0000259" key="2">
    <source>
        <dbReference type="PROSITE" id="PS51202"/>
    </source>
</evidence>
<protein>
    <submittedName>
        <fullName evidence="4">Unannotated protein</fullName>
    </submittedName>
</protein>
<sequence length="226" mass="24758">MVKRITTGPRKNVRNVAVFGLGRFGSALAVELVEIGIEVLGIETDEDRVQRHNGLLTKVVRVDPGVNEALEQLNVKEYDVCVIAIGSDILASILTAAYLTKIGVKEIWAKATSREHGEILEQVGVHHVVYPENDMGRRVAHQVKGSTDFIEVDETYAIIKTTANQHIIGTRLGDSEIRKNYGVTVMAVKRGKGNWVNADSDTIVAEFDEVLVAGPTKQAEQFGLLN</sequence>
<organism evidence="4">
    <name type="scientific">freshwater metagenome</name>
    <dbReference type="NCBI Taxonomy" id="449393"/>
    <lineage>
        <taxon>unclassified sequences</taxon>
        <taxon>metagenomes</taxon>
        <taxon>ecological metagenomes</taxon>
    </lineage>
</organism>
<dbReference type="Gene3D" id="3.40.50.720">
    <property type="entry name" value="NAD(P)-binding Rossmann-like Domain"/>
    <property type="match status" value="1"/>
</dbReference>
<evidence type="ECO:0000259" key="1">
    <source>
        <dbReference type="PROSITE" id="PS51201"/>
    </source>
</evidence>
<dbReference type="InterPro" id="IPR050721">
    <property type="entry name" value="Trk_Ktr_HKT_K-transport"/>
</dbReference>
<dbReference type="AlphaFoldDB" id="A0A6J7CP26"/>
<dbReference type="EMBL" id="CAEZVJ010000006">
    <property type="protein sequence ID" value="CAB4621783.1"/>
    <property type="molecule type" value="Genomic_DNA"/>
</dbReference>
<dbReference type="InterPro" id="IPR003148">
    <property type="entry name" value="RCK_N"/>
</dbReference>
<dbReference type="PANTHER" id="PTHR43833:SF7">
    <property type="entry name" value="KTR SYSTEM POTASSIUM UPTAKE PROTEIN C"/>
    <property type="match status" value="1"/>
</dbReference>
<dbReference type="Pfam" id="PF02080">
    <property type="entry name" value="TrkA_C"/>
    <property type="match status" value="1"/>
</dbReference>
<dbReference type="GO" id="GO:0006813">
    <property type="term" value="P:potassium ion transport"/>
    <property type="evidence" value="ECO:0007669"/>
    <property type="project" value="InterPro"/>
</dbReference>
<evidence type="ECO:0000313" key="3">
    <source>
        <dbReference type="EMBL" id="CAB4621783.1"/>
    </source>
</evidence>
<dbReference type="Pfam" id="PF02254">
    <property type="entry name" value="TrkA_N"/>
    <property type="match status" value="1"/>
</dbReference>
<dbReference type="InterPro" id="IPR006037">
    <property type="entry name" value="RCK_C"/>
</dbReference>
<proteinExistence type="predicted"/>
<reference evidence="4" key="1">
    <citation type="submission" date="2020-05" db="EMBL/GenBank/DDBJ databases">
        <authorList>
            <person name="Chiriac C."/>
            <person name="Salcher M."/>
            <person name="Ghai R."/>
            <person name="Kavagutti S V."/>
        </authorList>
    </citation>
    <scope>NUCLEOTIDE SEQUENCE</scope>
</reference>
<dbReference type="SUPFAM" id="SSF51735">
    <property type="entry name" value="NAD(P)-binding Rossmann-fold domains"/>
    <property type="match status" value="1"/>
</dbReference>
<gene>
    <name evidence="3" type="ORF">UFOPK1961_00112</name>
    <name evidence="4" type="ORF">UFOPK3364_00128</name>
</gene>
<name>A0A6J7CP26_9ZZZZ</name>